<keyword evidence="2" id="KW-1185">Reference proteome</keyword>
<dbReference type="Gene3D" id="3.90.550.10">
    <property type="entry name" value="Spore Coat Polysaccharide Biosynthesis Protein SpsA, Chain A"/>
    <property type="match status" value="1"/>
</dbReference>
<dbReference type="InterPro" id="IPR029044">
    <property type="entry name" value="Nucleotide-diphossugar_trans"/>
</dbReference>
<evidence type="ECO:0008006" key="3">
    <source>
        <dbReference type="Google" id="ProtNLM"/>
    </source>
</evidence>
<reference evidence="1 2" key="1">
    <citation type="journal article" date="2019" name="Int. J. Syst. Evol. Microbiol.">
        <title>The Global Catalogue of Microorganisms (GCM) 10K type strain sequencing project: providing services to taxonomists for standard genome sequencing and annotation.</title>
        <authorList>
            <consortium name="The Broad Institute Genomics Platform"/>
            <consortium name="The Broad Institute Genome Sequencing Center for Infectious Disease"/>
            <person name="Wu L."/>
            <person name="Ma J."/>
        </authorList>
    </citation>
    <scope>NUCLEOTIDE SEQUENCE [LARGE SCALE GENOMIC DNA]</scope>
    <source>
        <strain evidence="1 2">JCM 13378</strain>
    </source>
</reference>
<dbReference type="EMBL" id="BAAAEI010000007">
    <property type="protein sequence ID" value="GAA0353722.1"/>
    <property type="molecule type" value="Genomic_DNA"/>
</dbReference>
<dbReference type="Proteomes" id="UP001501757">
    <property type="component" value="Unassembled WGS sequence"/>
</dbReference>
<organism evidence="1 2">
    <name type="scientific">Bowmanella denitrificans</name>
    <dbReference type="NCBI Taxonomy" id="366582"/>
    <lineage>
        <taxon>Bacteria</taxon>
        <taxon>Pseudomonadati</taxon>
        <taxon>Pseudomonadota</taxon>
        <taxon>Gammaproteobacteria</taxon>
        <taxon>Alteromonadales</taxon>
        <taxon>Alteromonadaceae</taxon>
        <taxon>Bowmanella</taxon>
    </lineage>
</organism>
<protein>
    <recommendedName>
        <fullName evidence="3">Glycosyltransferase 2-like domain-containing protein</fullName>
    </recommendedName>
</protein>
<evidence type="ECO:0000313" key="1">
    <source>
        <dbReference type="EMBL" id="GAA0353722.1"/>
    </source>
</evidence>
<name>A0ABN0X2X2_9ALTE</name>
<gene>
    <name evidence="1" type="ORF">GCM10009092_17620</name>
</gene>
<proteinExistence type="predicted"/>
<evidence type="ECO:0000313" key="2">
    <source>
        <dbReference type="Proteomes" id="UP001501757"/>
    </source>
</evidence>
<dbReference type="SUPFAM" id="SSF53448">
    <property type="entry name" value="Nucleotide-diphospho-sugar transferases"/>
    <property type="match status" value="1"/>
</dbReference>
<accession>A0ABN0X2X2</accession>
<sequence>MNKGIKVSSNRPAVAVLTTAFPVSTNIYFDYFDSLAKQSFQNFDIVLVNDGFQFLGDVEKKYGNLNIVEVAGTGNIAKNRELLINFSRSRYKVGVFADFDDCFAENRVACSLELLAETDIVVNDVDLFNESGIYSKNHFDELNEFGSKSYLKFDAVKQKNYFGMSNTAIDLSVVDSVIFPENLKAVDWYFFSRLMILGKKALFTNDTKTYYRQHDNNVANIGEKTLEQARRELEVKRLHYKLMMSDNPEFSSLYSMTCTLLESSDYILQDVVEKSVKLCPTRAWWSLINFEEIEDA</sequence>
<comment type="caution">
    <text evidence="1">The sequence shown here is derived from an EMBL/GenBank/DDBJ whole genome shotgun (WGS) entry which is preliminary data.</text>
</comment>